<feature type="domain" description="Glycosyl transferase family 1" evidence="2">
    <location>
        <begin position="214"/>
        <end position="366"/>
    </location>
</feature>
<dbReference type="Gene3D" id="3.40.50.2000">
    <property type="entry name" value="Glycogen Phosphorylase B"/>
    <property type="match status" value="2"/>
</dbReference>
<dbReference type="Proteomes" id="UP000004221">
    <property type="component" value="Unassembled WGS sequence"/>
</dbReference>
<dbReference type="InterPro" id="IPR028098">
    <property type="entry name" value="Glyco_trans_4-like_N"/>
</dbReference>
<dbReference type="PANTHER" id="PTHR46401">
    <property type="entry name" value="GLYCOSYLTRANSFERASE WBBK-RELATED"/>
    <property type="match status" value="1"/>
</dbReference>
<evidence type="ECO:0000259" key="2">
    <source>
        <dbReference type="Pfam" id="PF00534"/>
    </source>
</evidence>
<protein>
    <submittedName>
        <fullName evidence="4">Glycosyltransferase</fullName>
    </submittedName>
</protein>
<dbReference type="Pfam" id="PF00534">
    <property type="entry name" value="Glycos_transf_1"/>
    <property type="match status" value="1"/>
</dbReference>
<evidence type="ECO:0000259" key="3">
    <source>
        <dbReference type="Pfam" id="PF13439"/>
    </source>
</evidence>
<evidence type="ECO:0000256" key="1">
    <source>
        <dbReference type="ARBA" id="ARBA00022679"/>
    </source>
</evidence>
<dbReference type="PANTHER" id="PTHR46401:SF2">
    <property type="entry name" value="GLYCOSYLTRANSFERASE WBBK-RELATED"/>
    <property type="match status" value="1"/>
</dbReference>
<sequence>MSVVSQSEALEGRPDSVTRLGLLAYGLDRPASGIGRFTIELAQALARFPDELAIMLLTPFSGSPAGLDRLYPSVRLRGRLLPSLMSAGPPQIAAIARRAGLRVVHDPFGVSPFLVPHRIAPFARVVTIHDMVPFIYPETHARLTNWLFRHYIPRTLRFVDQVVTVSEASRRDIQRYYGMPASKIRVIPNGVSPAFTPVPPTAVAGVLRRYAVPQSYILTVGALQARKNLETLFAAYRVLRCKGLPHRLVVTGRKAWKAAGIFTSLQQLGLEEDVILTGYVADEDLPALYSGAAAFAFPSLYEGFGLPPLEAMACGTPVVTSNRSSLPEVVGTAGLTVEPSDVRGFASALERLLTDAALHEACRERGLARASRFTWDAAAAEYLDLYRSLAARRKDVGSALPVTTAR</sequence>
<proteinExistence type="predicted"/>
<dbReference type="EMBL" id="CAGS01000108">
    <property type="protein sequence ID" value="CCF83155.1"/>
    <property type="molecule type" value="Genomic_DNA"/>
</dbReference>
<dbReference type="AlphaFoldDB" id="I4EEP3"/>
<organism evidence="4 5">
    <name type="scientific">Nitrolancea hollandica Lb</name>
    <dbReference type="NCBI Taxonomy" id="1129897"/>
    <lineage>
        <taxon>Bacteria</taxon>
        <taxon>Pseudomonadati</taxon>
        <taxon>Thermomicrobiota</taxon>
        <taxon>Thermomicrobia</taxon>
        <taxon>Sphaerobacterales</taxon>
        <taxon>Sphaerobacterineae</taxon>
        <taxon>Sphaerobacteraceae</taxon>
        <taxon>Nitrolancea</taxon>
    </lineage>
</organism>
<gene>
    <name evidence="4" type="ORF">NITHO_1960002</name>
</gene>
<evidence type="ECO:0000313" key="5">
    <source>
        <dbReference type="Proteomes" id="UP000004221"/>
    </source>
</evidence>
<dbReference type="SUPFAM" id="SSF53756">
    <property type="entry name" value="UDP-Glycosyltransferase/glycogen phosphorylase"/>
    <property type="match status" value="1"/>
</dbReference>
<keyword evidence="5" id="KW-1185">Reference proteome</keyword>
<evidence type="ECO:0000313" key="4">
    <source>
        <dbReference type="EMBL" id="CCF83155.1"/>
    </source>
</evidence>
<dbReference type="CDD" id="cd03809">
    <property type="entry name" value="GT4_MtfB-like"/>
    <property type="match status" value="1"/>
</dbReference>
<feature type="domain" description="Glycosyltransferase subfamily 4-like N-terminal" evidence="3">
    <location>
        <begin position="32"/>
        <end position="194"/>
    </location>
</feature>
<keyword evidence="1 4" id="KW-0808">Transferase</keyword>
<dbReference type="Pfam" id="PF13439">
    <property type="entry name" value="Glyco_transf_4"/>
    <property type="match status" value="1"/>
</dbReference>
<comment type="caution">
    <text evidence="4">The sequence shown here is derived from an EMBL/GenBank/DDBJ whole genome shotgun (WGS) entry which is preliminary data.</text>
</comment>
<dbReference type="FunFam" id="3.40.50.2000:FF:000119">
    <property type="entry name" value="Glycosyl transferase group 1"/>
    <property type="match status" value="1"/>
</dbReference>
<dbReference type="InterPro" id="IPR001296">
    <property type="entry name" value="Glyco_trans_1"/>
</dbReference>
<accession>I4EEP3</accession>
<name>I4EEP3_9BACT</name>
<dbReference type="GO" id="GO:0009103">
    <property type="term" value="P:lipopolysaccharide biosynthetic process"/>
    <property type="evidence" value="ECO:0007669"/>
    <property type="project" value="TreeGrafter"/>
</dbReference>
<dbReference type="GO" id="GO:0016757">
    <property type="term" value="F:glycosyltransferase activity"/>
    <property type="evidence" value="ECO:0007669"/>
    <property type="project" value="InterPro"/>
</dbReference>
<reference evidence="4 5" key="1">
    <citation type="journal article" date="2012" name="ISME J.">
        <title>Nitrification expanded: discovery, physiology and genomics of a nitrite-oxidizing bacterium from the phylum Chloroflexi.</title>
        <authorList>
            <person name="Sorokin D.Y."/>
            <person name="Lucker S."/>
            <person name="Vejmelkova D."/>
            <person name="Kostrikina N.A."/>
            <person name="Kleerebezem R."/>
            <person name="Rijpstra W.I."/>
            <person name="Damste J.S."/>
            <person name="Le Paslier D."/>
            <person name="Muyzer G."/>
            <person name="Wagner M."/>
            <person name="van Loosdrecht M.C."/>
            <person name="Daims H."/>
        </authorList>
    </citation>
    <scope>NUCLEOTIDE SEQUENCE [LARGE SCALE GENOMIC DNA]</scope>
    <source>
        <strain evidence="5">none</strain>
    </source>
</reference>